<reference evidence="2" key="1">
    <citation type="submission" date="2016-10" db="EMBL/GenBank/DDBJ databases">
        <title>Agrobacterium Ti plasmids: Classification based on T-DNA and Vir regions organization.</title>
        <authorList>
            <person name="Nabi N."/>
            <person name="Vial L."/>
            <person name="Ben Hafsa A."/>
            <person name="Chapulliot D."/>
            <person name="Berard A."/>
            <person name="Chauveau A."/>
            <person name="Le Paslier M.-C."/>
            <person name="Harzallah Skhiri F."/>
            <person name="Brunel D."/>
            <person name="Nesme X."/>
            <person name="Chaouachi M."/>
        </authorList>
    </citation>
    <scope>NUCLEOTIDE SEQUENCE</scope>
    <source>
        <strain evidence="2">CFBP2681</strain>
        <plasmid evidence="2">pTi_CFBP2681</plasmid>
    </source>
</reference>
<sequence>MGRQAGARRFGLPTTAVLGLIHLPYTRLDEWRGVLRQTENLPPVLQAIIALDAWNEILVLQHVPWLGRLLCASILRQAGIVIEKPGCLPSPTA</sequence>
<evidence type="ECO:0000259" key="1">
    <source>
        <dbReference type="Pfam" id="PF07756"/>
    </source>
</evidence>
<keyword evidence="2" id="KW-0614">Plasmid</keyword>
<dbReference type="AlphaFoldDB" id="A0A2Z2Q3S1"/>
<feature type="domain" description="DUF1612" evidence="1">
    <location>
        <begin position="26"/>
        <end position="81"/>
    </location>
</feature>
<protein>
    <submittedName>
        <fullName evidence="2">5-deoxy-glucuronate isomerase</fullName>
    </submittedName>
</protein>
<dbReference type="Pfam" id="PF07756">
    <property type="entry name" value="DUF1612"/>
    <property type="match status" value="1"/>
</dbReference>
<evidence type="ECO:0000313" key="2">
    <source>
        <dbReference type="EMBL" id="ASK49617.1"/>
    </source>
</evidence>
<accession>A0A2Z2Q3S1</accession>
<dbReference type="EMBL" id="KY000075">
    <property type="protein sequence ID" value="ASK49617.1"/>
    <property type="molecule type" value="Genomic_DNA"/>
</dbReference>
<geneLocation type="plasmid" evidence="2">
    <name>pTi_CFBP2681</name>
</geneLocation>
<organism evidence="2">
    <name type="scientific">Agrobacterium vitis</name>
    <name type="common">Rhizobium vitis</name>
    <dbReference type="NCBI Taxonomy" id="373"/>
    <lineage>
        <taxon>Bacteria</taxon>
        <taxon>Pseudomonadati</taxon>
        <taxon>Pseudomonadota</taxon>
        <taxon>Alphaproteobacteria</taxon>
        <taxon>Hyphomicrobiales</taxon>
        <taxon>Rhizobiaceae</taxon>
        <taxon>Rhizobium/Agrobacterium group</taxon>
        <taxon>Agrobacterium</taxon>
    </lineage>
</organism>
<name>A0A2Z2Q3S1_AGRVI</name>
<keyword evidence="2" id="KW-0413">Isomerase</keyword>
<dbReference type="InterPro" id="IPR011670">
    <property type="entry name" value="DUF1612"/>
</dbReference>
<proteinExistence type="predicted"/>
<dbReference type="GO" id="GO:0016853">
    <property type="term" value="F:isomerase activity"/>
    <property type="evidence" value="ECO:0007669"/>
    <property type="project" value="UniProtKB-KW"/>
</dbReference>